<evidence type="ECO:0000256" key="2">
    <source>
        <dbReference type="ARBA" id="ARBA00093789"/>
    </source>
</evidence>
<feature type="region of interest" description="Disordered" evidence="3">
    <location>
        <begin position="55"/>
        <end position="74"/>
    </location>
</feature>
<dbReference type="AlphaFoldDB" id="A0A1H1A6S1"/>
<proteinExistence type="predicted"/>
<evidence type="ECO:0000313" key="5">
    <source>
        <dbReference type="EMBL" id="SDQ35405.1"/>
    </source>
</evidence>
<keyword evidence="1" id="KW-0051">Antiviral defense</keyword>
<feature type="domain" description="CRISPR type III-associated protein" evidence="4">
    <location>
        <begin position="41"/>
        <end position="93"/>
    </location>
</feature>
<feature type="region of interest" description="Disordered" evidence="3">
    <location>
        <begin position="436"/>
        <end position="456"/>
    </location>
</feature>
<feature type="compositionally biased region" description="Basic and acidic residues" evidence="3">
    <location>
        <begin position="597"/>
        <end position="631"/>
    </location>
</feature>
<keyword evidence="6" id="KW-1185">Reference proteome</keyword>
<evidence type="ECO:0000256" key="3">
    <source>
        <dbReference type="SAM" id="MobiDB-lite"/>
    </source>
</evidence>
<evidence type="ECO:0000256" key="1">
    <source>
        <dbReference type="ARBA" id="ARBA00023118"/>
    </source>
</evidence>
<evidence type="ECO:0000313" key="6">
    <source>
        <dbReference type="Proteomes" id="UP000199301"/>
    </source>
</evidence>
<protein>
    <submittedName>
        <fullName evidence="5">CRISPR-associated protein</fullName>
    </submittedName>
</protein>
<evidence type="ECO:0000259" key="4">
    <source>
        <dbReference type="Pfam" id="PF03787"/>
    </source>
</evidence>
<dbReference type="RefSeq" id="WP_175455010.1">
    <property type="nucleotide sequence ID" value="NZ_FNKO01000001.1"/>
</dbReference>
<dbReference type="STRING" id="995062.SAMN04489718_1444"/>
<reference evidence="6" key="1">
    <citation type="submission" date="2016-10" db="EMBL/GenBank/DDBJ databases">
        <authorList>
            <person name="Varghese N."/>
            <person name="Submissions S."/>
        </authorList>
    </citation>
    <scope>NUCLEOTIDE SEQUENCE [LARGE SCALE GENOMIC DNA]</scope>
    <source>
        <strain evidence="6">DSM 45459</strain>
    </source>
</reference>
<dbReference type="EMBL" id="FNKO01000001">
    <property type="protein sequence ID" value="SDQ35405.1"/>
    <property type="molecule type" value="Genomic_DNA"/>
</dbReference>
<dbReference type="PANTHER" id="PTHR35579">
    <property type="entry name" value="CRISPR SYSTEM CMS ENDORIBONUCLEASE CSM3"/>
    <property type="match status" value="1"/>
</dbReference>
<dbReference type="PANTHER" id="PTHR35579:SF3">
    <property type="entry name" value="CRISPR SYSTEM CMS ENDORIBONUCLEASE CSM3"/>
    <property type="match status" value="1"/>
</dbReference>
<dbReference type="InterPro" id="IPR005537">
    <property type="entry name" value="RAMP_III_fam"/>
</dbReference>
<dbReference type="InterPro" id="IPR023825">
    <property type="entry name" value="CRISPR-assoc_RAMP_BGP1436"/>
</dbReference>
<feature type="compositionally biased region" description="Basic and acidic residues" evidence="3">
    <location>
        <begin position="668"/>
        <end position="678"/>
    </location>
</feature>
<feature type="compositionally biased region" description="Basic and acidic residues" evidence="3">
    <location>
        <begin position="57"/>
        <end position="68"/>
    </location>
</feature>
<dbReference type="NCBIfam" id="TIGR03986">
    <property type="entry name" value="TIGR03986 family CRISPR-associated RAMP protein"/>
    <property type="match status" value="1"/>
</dbReference>
<organism evidence="5 6">
    <name type="scientific">Actinopolyspora saharensis</name>
    <dbReference type="NCBI Taxonomy" id="995062"/>
    <lineage>
        <taxon>Bacteria</taxon>
        <taxon>Bacillati</taxon>
        <taxon>Actinomycetota</taxon>
        <taxon>Actinomycetes</taxon>
        <taxon>Actinopolysporales</taxon>
        <taxon>Actinopolysporaceae</taxon>
        <taxon>Actinopolyspora</taxon>
    </lineage>
</organism>
<sequence>MAETFVNPYTFVPLPDAAPKRSAPHGHSGRGDLLSGRLTVTITAETPLLVRGITADDEQRPRLPRRPDGTVMIPGSSLKGALRSLHETLAGGCLRVFDNEFVPGYRASANSDEIGTVRLAVVVSHDDEDSPPELELCEEGDTRTHRLHQNELLRLHSEEAPLTSGDRLEVTFDEHTGKPSEATRSADGDWVVFLSDAGVRDKKYPYRAHIRKLPEVSDRVRVAPEVWQAYQYAIEGADDLRTQRAHDRGADNRYVPVIHTYQPDGEPKTRLTLGRRWAVSKRLRPGQPVWVRVDERDRKTVTAVRQAMIWRRRGEYPASERVGDPALLPCEDPHRLCPSCGLFGSADTSGNDSGHARQHSYAGHVRIGDALALDEIHGREVTLPPMGVPRPGSGQFYLVNDRNTQKNASKHPLREWGSVADRGNEPRRLRGRKYYWHTPLEGSDPPRRGQARTHQLDKSRLISEATLIPRGSRFRATLTFTDLDEAQLGGLLAALQPRKLLGQRVWQHIGGGRPLGYGSCTLNVDSDNSAVWRSGTRYGATGDAVPLDIDGFLAEFDEWARGQAPAVRRLWPLLGKALSPETVEPDAVWYPPGASWAHRDGDNEDGKKFDEGHDFWKQTSGEELRRDENSGQRRGYPLTPLPDLSATEQSMEIVTDDRAVPLPNQHPHPNEGRKGKRT</sequence>
<gene>
    <name evidence="5" type="ORF">SAMN04489718_1444</name>
</gene>
<dbReference type="GO" id="GO:0051607">
    <property type="term" value="P:defense response to virus"/>
    <property type="evidence" value="ECO:0007669"/>
    <property type="project" value="UniProtKB-KW"/>
</dbReference>
<dbReference type="Proteomes" id="UP000199301">
    <property type="component" value="Unassembled WGS sequence"/>
</dbReference>
<dbReference type="CDD" id="cd09726">
    <property type="entry name" value="RAMP_I_III"/>
    <property type="match status" value="1"/>
</dbReference>
<feature type="region of interest" description="Disordered" evidence="3">
    <location>
        <begin position="404"/>
        <end position="424"/>
    </location>
</feature>
<dbReference type="Pfam" id="PF03787">
    <property type="entry name" value="RAMPs"/>
    <property type="match status" value="1"/>
</dbReference>
<name>A0A1H1A6S1_9ACTN</name>
<dbReference type="InterPro" id="IPR052216">
    <property type="entry name" value="CRISPR_Csm3_endoribonuclease"/>
</dbReference>
<accession>A0A1H1A6S1</accession>
<comment type="subunit">
    <text evidence="2">Part of the Csm effector complex that includes Cas10, Csm2, Csm3, Csm4 and Csm5.</text>
</comment>
<feature type="region of interest" description="Disordered" evidence="3">
    <location>
        <begin position="594"/>
        <end position="678"/>
    </location>
</feature>